<proteinExistence type="predicted"/>
<accession>A0ACB5RE73</accession>
<dbReference type="Proteomes" id="UP001058074">
    <property type="component" value="Unassembled WGS sequence"/>
</dbReference>
<comment type="caution">
    <text evidence="1">The sequence shown here is derived from an EMBL/GenBank/DDBJ whole genome shotgun (WGS) entry which is preliminary data.</text>
</comment>
<name>A0ACB5RE73_9CLOT</name>
<reference evidence="1" key="1">
    <citation type="journal article" date="2025" name="Int. J. Syst. Evol. Microbiol.">
        <title>Inconstantimicrobium mannanitabidum sp. nov., a novel member of the family Clostridiaceae isolated from anoxic soil under the treatment of reductive soil disinfestation.</title>
        <authorList>
            <person name="Ueki A."/>
            <person name="Tonouchi A."/>
            <person name="Honma S."/>
            <person name="Kaku N."/>
            <person name="Ueki K."/>
        </authorList>
    </citation>
    <scope>NUCLEOTIDE SEQUENCE</scope>
    <source>
        <strain evidence="1">TW13</strain>
    </source>
</reference>
<sequence>MNVKDQVNNMKNSNAVQAVKALLRPTWKAIKEGKAYGILILSTILMAIFIPMNFFITTMFNFLSVGLDNDFFKGFTFYTLIDYMKDGYFKHIGAALILGLFICLIFFIIKAIIAIFIVSNATVKSTKAFVEQGAPVSVGQYFKLSVNELLKFSWGLFVNVFLPVIIVSIIGAIINLIPGIKGSAGAALINSFLYYGLLFRYIAIVLNIDGDSAMQLKAKYWLAFALVIYLVTSFISFAIVKDILDIGFMMFSVLVLTKNPYYTGEEIRDKVNS</sequence>
<evidence type="ECO:0000313" key="1">
    <source>
        <dbReference type="EMBL" id="GKX67415.1"/>
    </source>
</evidence>
<protein>
    <submittedName>
        <fullName evidence="1">Uncharacterized protein</fullName>
    </submittedName>
</protein>
<gene>
    <name evidence="1" type="ORF">rsdtw13_26730</name>
</gene>
<keyword evidence="2" id="KW-1185">Reference proteome</keyword>
<dbReference type="EMBL" id="BROD01000001">
    <property type="protein sequence ID" value="GKX67415.1"/>
    <property type="molecule type" value="Genomic_DNA"/>
</dbReference>
<organism evidence="1 2">
    <name type="scientific">Inconstantimicrobium mannanitabidum</name>
    <dbReference type="NCBI Taxonomy" id="1604901"/>
    <lineage>
        <taxon>Bacteria</taxon>
        <taxon>Bacillati</taxon>
        <taxon>Bacillota</taxon>
        <taxon>Clostridia</taxon>
        <taxon>Eubacteriales</taxon>
        <taxon>Clostridiaceae</taxon>
        <taxon>Inconstantimicrobium</taxon>
    </lineage>
</organism>
<evidence type="ECO:0000313" key="2">
    <source>
        <dbReference type="Proteomes" id="UP001058074"/>
    </source>
</evidence>